<dbReference type="InterPro" id="IPR036390">
    <property type="entry name" value="WH_DNA-bd_sf"/>
</dbReference>
<keyword evidence="2" id="KW-0238">DNA-binding</keyword>
<feature type="domain" description="HTH hxlR-type" evidence="4">
    <location>
        <begin position="9"/>
        <end position="108"/>
    </location>
</feature>
<dbReference type="RefSeq" id="WP_133711441.1">
    <property type="nucleotide sequence ID" value="NZ_SOAG01000001.1"/>
</dbReference>
<comment type="caution">
    <text evidence="5">The sequence shown here is derived from an EMBL/GenBank/DDBJ whole genome shotgun (WGS) entry which is preliminary data.</text>
</comment>
<dbReference type="AlphaFoldDB" id="A0A4R7F8G3"/>
<evidence type="ECO:0000256" key="1">
    <source>
        <dbReference type="ARBA" id="ARBA00023015"/>
    </source>
</evidence>
<keyword evidence="6" id="KW-1185">Reference proteome</keyword>
<gene>
    <name evidence="5" type="ORF">C8P70_101156</name>
</gene>
<dbReference type="InterPro" id="IPR002577">
    <property type="entry name" value="HTH_HxlR"/>
</dbReference>
<evidence type="ECO:0000259" key="4">
    <source>
        <dbReference type="PROSITE" id="PS51118"/>
    </source>
</evidence>
<organism evidence="5 6">
    <name type="scientific">Myroides indicus</name>
    <dbReference type="NCBI Taxonomy" id="1323422"/>
    <lineage>
        <taxon>Bacteria</taxon>
        <taxon>Pseudomonadati</taxon>
        <taxon>Bacteroidota</taxon>
        <taxon>Flavobacteriia</taxon>
        <taxon>Flavobacteriales</taxon>
        <taxon>Flavobacteriaceae</taxon>
        <taxon>Myroides</taxon>
    </lineage>
</organism>
<evidence type="ECO:0000313" key="6">
    <source>
        <dbReference type="Proteomes" id="UP000295215"/>
    </source>
</evidence>
<keyword evidence="1" id="KW-0805">Transcription regulation</keyword>
<accession>A0A4R7F8G3</accession>
<dbReference type="InterPro" id="IPR036388">
    <property type="entry name" value="WH-like_DNA-bd_sf"/>
</dbReference>
<dbReference type="GO" id="GO:0003677">
    <property type="term" value="F:DNA binding"/>
    <property type="evidence" value="ECO:0007669"/>
    <property type="project" value="UniProtKB-KW"/>
</dbReference>
<name>A0A4R7F8G3_9FLAO</name>
<dbReference type="SUPFAM" id="SSF46785">
    <property type="entry name" value="Winged helix' DNA-binding domain"/>
    <property type="match status" value="1"/>
</dbReference>
<proteinExistence type="predicted"/>
<protein>
    <submittedName>
        <fullName evidence="5">HxlR family transcriptional regulator</fullName>
    </submittedName>
</protein>
<dbReference type="Gene3D" id="1.10.10.10">
    <property type="entry name" value="Winged helix-like DNA-binding domain superfamily/Winged helix DNA-binding domain"/>
    <property type="match status" value="1"/>
</dbReference>
<dbReference type="Pfam" id="PF01638">
    <property type="entry name" value="HxlR"/>
    <property type="match status" value="1"/>
</dbReference>
<sequence>MDKYSLDIDAINQALVILQGKWKIQIISTLSNKKSYRFNELMKAIDGIGTKMLSSDLKILENNKIIERHVLDSHPVIIEYSLSLYGQTLSKLLYEMSEWGITHRNKQKGYNPNSHINHFLTIDI</sequence>
<dbReference type="PANTHER" id="PTHR33204">
    <property type="entry name" value="TRANSCRIPTIONAL REGULATOR, MARR FAMILY"/>
    <property type="match status" value="1"/>
</dbReference>
<dbReference type="EMBL" id="SOAG01000001">
    <property type="protein sequence ID" value="TDS66259.1"/>
    <property type="molecule type" value="Genomic_DNA"/>
</dbReference>
<evidence type="ECO:0000313" key="5">
    <source>
        <dbReference type="EMBL" id="TDS66259.1"/>
    </source>
</evidence>
<evidence type="ECO:0000256" key="3">
    <source>
        <dbReference type="ARBA" id="ARBA00023163"/>
    </source>
</evidence>
<dbReference type="PROSITE" id="PS51118">
    <property type="entry name" value="HTH_HXLR"/>
    <property type="match status" value="1"/>
</dbReference>
<keyword evidence="3" id="KW-0804">Transcription</keyword>
<dbReference type="OrthoDB" id="9797599at2"/>
<dbReference type="Proteomes" id="UP000295215">
    <property type="component" value="Unassembled WGS sequence"/>
</dbReference>
<evidence type="ECO:0000256" key="2">
    <source>
        <dbReference type="ARBA" id="ARBA00023125"/>
    </source>
</evidence>
<reference evidence="5 6" key="1">
    <citation type="submission" date="2019-03" db="EMBL/GenBank/DDBJ databases">
        <title>Genomic Encyclopedia of Archaeal and Bacterial Type Strains, Phase II (KMG-II): from individual species to whole genera.</title>
        <authorList>
            <person name="Goeker M."/>
        </authorList>
    </citation>
    <scope>NUCLEOTIDE SEQUENCE [LARGE SCALE GENOMIC DNA]</scope>
    <source>
        <strain evidence="5 6">DSM 28213</strain>
    </source>
</reference>